<reference evidence="9 10" key="1">
    <citation type="submission" date="2023-10" db="EMBL/GenBank/DDBJ databases">
        <title>Draft Genome Sequence of Candida saopaulonensis from a very Premature Infant with Sepsis.</title>
        <authorList>
            <person name="Ning Y."/>
            <person name="Dai R."/>
            <person name="Xiao M."/>
            <person name="Xu Y."/>
            <person name="Yan Q."/>
            <person name="Zhang L."/>
        </authorList>
    </citation>
    <scope>NUCLEOTIDE SEQUENCE [LARGE SCALE GENOMIC DNA]</scope>
    <source>
        <strain evidence="9 10">19XY460</strain>
    </source>
</reference>
<evidence type="ECO:0000256" key="4">
    <source>
        <dbReference type="ARBA" id="ARBA00023125"/>
    </source>
</evidence>
<name>A0AAX4H3K4_9ASCO</name>
<dbReference type="GO" id="GO:0031261">
    <property type="term" value="C:DNA replication preinitiation complex"/>
    <property type="evidence" value="ECO:0007669"/>
    <property type="project" value="TreeGrafter"/>
</dbReference>
<evidence type="ECO:0000313" key="10">
    <source>
        <dbReference type="Proteomes" id="UP001338582"/>
    </source>
</evidence>
<dbReference type="GO" id="GO:0005656">
    <property type="term" value="C:nuclear pre-replicative complex"/>
    <property type="evidence" value="ECO:0007669"/>
    <property type="project" value="TreeGrafter"/>
</dbReference>
<keyword evidence="5" id="KW-0539">Nucleus</keyword>
<dbReference type="Pfam" id="PF18137">
    <property type="entry name" value="WHD_ORC"/>
    <property type="match status" value="1"/>
</dbReference>
<dbReference type="RefSeq" id="XP_062875521.1">
    <property type="nucleotide sequence ID" value="XM_063019451.1"/>
</dbReference>
<dbReference type="AlphaFoldDB" id="A0AAX4H3K4"/>
<dbReference type="InterPro" id="IPR020795">
    <property type="entry name" value="ORC3"/>
</dbReference>
<evidence type="ECO:0008006" key="11">
    <source>
        <dbReference type="Google" id="ProtNLM"/>
    </source>
</evidence>
<keyword evidence="4" id="KW-0238">DNA-binding</keyword>
<evidence type="ECO:0000259" key="8">
    <source>
        <dbReference type="Pfam" id="PF18137"/>
    </source>
</evidence>
<dbReference type="PANTHER" id="PTHR12748">
    <property type="entry name" value="ORIGIN RECOGNITION COMPLEX SUBUNIT 3"/>
    <property type="match status" value="1"/>
</dbReference>
<keyword evidence="3" id="KW-0235">DNA replication</keyword>
<comment type="subcellular location">
    <subcellularLocation>
        <location evidence="1">Nucleus</location>
    </subcellularLocation>
</comment>
<feature type="domain" description="Origin recognition complex subunit 3 N-terminal" evidence="7">
    <location>
        <begin position="11"/>
        <end position="386"/>
    </location>
</feature>
<gene>
    <name evidence="9" type="ORF">PUMCH_000359</name>
</gene>
<dbReference type="InterPro" id="IPR045667">
    <property type="entry name" value="ORC3_N"/>
</dbReference>
<evidence type="ECO:0000256" key="6">
    <source>
        <dbReference type="SAM" id="MobiDB-lite"/>
    </source>
</evidence>
<sequence>MKKHTSMDPNYQKTHYFLDTTQFKRRRIANPLFGVEDLNTHDCVFTKLSEETDDDVKHRFHLYEKVWSHQKSKIEQILGSANNELFEDLIHYIHTPLSLKLDIAFLSLSTNTANNLRILDEFSSNVVKNTQADNTHIRIVRLSSKVCFNGKAAIKEVVKQVLEDPKDHGQTLQNGNAGDYNLDQDDEDDATVKEAANDEADELDNPSDGDGDDGDDGDDGASGKISYDFEIVEDWVQNYIKKHKCEDSFRIVVIFDDADSFQNEILNLLLQLFCVYRLKCPMKIVMGLISKNASSWINNNVTSKLRNLLLGVRLEAKDNKNIGFRVINEILLQNTITQQNPLLVSAHLSLIILNRFENTNNSIDSLITELKLSYMTYFYQLHLSTLLDPEFVAKPYHYDGLRKLSSFKTHVEYFLHEFIKTSDDKHKTYLCNLLEDDSKLSNLFRDARMKFQQYQNTVMNAVNVVYWLCDHRKEKFEVYKLITNNQLINSPFLTDLLKTVKSFDEKKSSDFVDFLSSDNIHPDLEECSDPDVKNLKNSIAKDSNRLLDSLTDYFHQNHSLNMKISDNLFHEVLTITGGSNEFEEQIPKFSIEENFENLMINLIRPKLREIIESALEEPQKYLRNSILVQKLGTAGNFHRILGPALPRFYQIYKDAPVNINLWDFYTAFKQSLLKREIVDEIEENYKAYQPTLNPILGEYVSKLRNSEEAWDKMTFSWFIQSCYELSSMGFMRDKSKGNYMEKMIWRNL</sequence>
<protein>
    <recommendedName>
        <fullName evidence="11">Origin recognition complex subunit 3</fullName>
    </recommendedName>
</protein>
<evidence type="ECO:0000313" key="9">
    <source>
        <dbReference type="EMBL" id="WPK23134.1"/>
    </source>
</evidence>
<dbReference type="PANTHER" id="PTHR12748:SF0">
    <property type="entry name" value="ORIGIN RECOGNITION COMPLEX SUBUNIT 3"/>
    <property type="match status" value="1"/>
</dbReference>
<evidence type="ECO:0000259" key="7">
    <source>
        <dbReference type="Pfam" id="PF07034"/>
    </source>
</evidence>
<comment type="similarity">
    <text evidence="2">Belongs to the ORC3 family.</text>
</comment>
<dbReference type="GO" id="GO:0006270">
    <property type="term" value="P:DNA replication initiation"/>
    <property type="evidence" value="ECO:0007669"/>
    <property type="project" value="TreeGrafter"/>
</dbReference>
<keyword evidence="10" id="KW-1185">Reference proteome</keyword>
<proteinExistence type="inferred from homology"/>
<accession>A0AAX4H3K4</accession>
<evidence type="ECO:0000256" key="5">
    <source>
        <dbReference type="ARBA" id="ARBA00023242"/>
    </source>
</evidence>
<dbReference type="KEGG" id="asau:88171428"/>
<evidence type="ECO:0000256" key="3">
    <source>
        <dbReference type="ARBA" id="ARBA00022705"/>
    </source>
</evidence>
<feature type="region of interest" description="Disordered" evidence="6">
    <location>
        <begin position="165"/>
        <end position="219"/>
    </location>
</feature>
<feature type="compositionally biased region" description="Acidic residues" evidence="6">
    <location>
        <begin position="197"/>
        <end position="219"/>
    </location>
</feature>
<feature type="domain" description="Origin recognition complex subunit 3 winged helix C-terminal" evidence="8">
    <location>
        <begin position="608"/>
        <end position="745"/>
    </location>
</feature>
<organism evidence="9 10">
    <name type="scientific">Australozyma saopauloensis</name>
    <dbReference type="NCBI Taxonomy" id="291208"/>
    <lineage>
        <taxon>Eukaryota</taxon>
        <taxon>Fungi</taxon>
        <taxon>Dikarya</taxon>
        <taxon>Ascomycota</taxon>
        <taxon>Saccharomycotina</taxon>
        <taxon>Pichiomycetes</taxon>
        <taxon>Metschnikowiaceae</taxon>
        <taxon>Australozyma</taxon>
    </lineage>
</organism>
<dbReference type="Pfam" id="PF07034">
    <property type="entry name" value="ORC3_N"/>
    <property type="match status" value="1"/>
</dbReference>
<dbReference type="GO" id="GO:0005664">
    <property type="term" value="C:nuclear origin of replication recognition complex"/>
    <property type="evidence" value="ECO:0007669"/>
    <property type="project" value="InterPro"/>
</dbReference>
<dbReference type="GeneID" id="88171428"/>
<dbReference type="GO" id="GO:0003688">
    <property type="term" value="F:DNA replication origin binding"/>
    <property type="evidence" value="ECO:0007669"/>
    <property type="project" value="TreeGrafter"/>
</dbReference>
<dbReference type="InterPro" id="IPR040855">
    <property type="entry name" value="ORC_WH_C"/>
</dbReference>
<dbReference type="Proteomes" id="UP001338582">
    <property type="component" value="Chromosome 1"/>
</dbReference>
<evidence type="ECO:0000256" key="1">
    <source>
        <dbReference type="ARBA" id="ARBA00004123"/>
    </source>
</evidence>
<evidence type="ECO:0000256" key="2">
    <source>
        <dbReference type="ARBA" id="ARBA00010977"/>
    </source>
</evidence>
<dbReference type="EMBL" id="CP138894">
    <property type="protein sequence ID" value="WPK23134.1"/>
    <property type="molecule type" value="Genomic_DNA"/>
</dbReference>